<feature type="repeat" description="TPR" evidence="4">
    <location>
        <begin position="424"/>
        <end position="457"/>
    </location>
</feature>
<proteinExistence type="predicted"/>
<feature type="domain" description="Response regulatory" evidence="5">
    <location>
        <begin position="30"/>
        <end position="151"/>
    </location>
</feature>
<feature type="repeat" description="TPR" evidence="4">
    <location>
        <begin position="390"/>
        <end position="423"/>
    </location>
</feature>
<keyword evidence="2 4" id="KW-0802">TPR repeat</keyword>
<dbReference type="GO" id="GO:0000160">
    <property type="term" value="P:phosphorelay signal transduction system"/>
    <property type="evidence" value="ECO:0007669"/>
    <property type="project" value="InterPro"/>
</dbReference>
<sequence>MQVDRRTKGFQLGLDSKTVVLDPITKKHYRVLIVDPDLQRREDLADGLEHYFEILVAATNERAFTLLGMFTVDFVLLRLTLGNDHSIASSPSLEFIREIKRKYFHTPVSLMVGHSTENDKLLSQALNLGACGFFDDSLTTEMLIERMSKLLHSLVLAQREVYQCRGGSDLLKDDKDAEGTHSVQAIMKRGTMTNLTKRPATSKPASVTYDQEKMLMELSIKQHKQCHVRRQQLTETLAHSHSVLGLGLDVQSSNEQVLSPVLAALQSPSLLHSMSAPLTTTARTLGSICKKIPPLPSQKEISNQIYARPHEIQQRIHKHLYERYHATTHDAVPQDPLLRPCVAVDPESISRSARNLLVGKAYRLYLEKRYEEALQQCDRAIRMQDNNLVKLAYLLRGVLYDLTGNHMRAEREFLTSLKLDPHLHQAHFNLSVCHLRIGKDHQALQDVTTALHMDPTNRDYLSNRGLIYRRLGEFGLAQNEYNKLSHVPT</sequence>
<dbReference type="PANTHER" id="PTHR44858">
    <property type="entry name" value="TETRATRICOPEPTIDE REPEAT PROTEIN 6"/>
    <property type="match status" value="1"/>
</dbReference>
<comment type="caution">
    <text evidence="6">The sequence shown here is derived from an EMBL/GenBank/DDBJ whole genome shotgun (WGS) entry which is preliminary data.</text>
</comment>
<dbReference type="SUPFAM" id="SSF48452">
    <property type="entry name" value="TPR-like"/>
    <property type="match status" value="1"/>
</dbReference>
<evidence type="ECO:0000313" key="6">
    <source>
        <dbReference type="EMBL" id="TMW68352.1"/>
    </source>
</evidence>
<organism evidence="6 7">
    <name type="scientific">Pythium oligandrum</name>
    <name type="common">Mycoparasitic fungus</name>
    <dbReference type="NCBI Taxonomy" id="41045"/>
    <lineage>
        <taxon>Eukaryota</taxon>
        <taxon>Sar</taxon>
        <taxon>Stramenopiles</taxon>
        <taxon>Oomycota</taxon>
        <taxon>Peronosporomycetes</taxon>
        <taxon>Pythiales</taxon>
        <taxon>Pythiaceae</taxon>
        <taxon>Pythium</taxon>
    </lineage>
</organism>
<dbReference type="OrthoDB" id="78107at2759"/>
<dbReference type="PROSITE" id="PS50005">
    <property type="entry name" value="TPR"/>
    <property type="match status" value="2"/>
</dbReference>
<evidence type="ECO:0000256" key="1">
    <source>
        <dbReference type="ARBA" id="ARBA00022737"/>
    </source>
</evidence>
<dbReference type="Gene3D" id="1.25.40.10">
    <property type="entry name" value="Tetratricopeptide repeat domain"/>
    <property type="match status" value="1"/>
</dbReference>
<evidence type="ECO:0000256" key="4">
    <source>
        <dbReference type="PROSITE-ProRule" id="PRU00339"/>
    </source>
</evidence>
<evidence type="ECO:0000256" key="3">
    <source>
        <dbReference type="PROSITE-ProRule" id="PRU00169"/>
    </source>
</evidence>
<dbReference type="InterPro" id="IPR011006">
    <property type="entry name" value="CheY-like_superfamily"/>
</dbReference>
<protein>
    <recommendedName>
        <fullName evidence="5">Response regulatory domain-containing protein</fullName>
    </recommendedName>
</protein>
<dbReference type="InterPro" id="IPR019734">
    <property type="entry name" value="TPR_rpt"/>
</dbReference>
<dbReference type="SMART" id="SM00028">
    <property type="entry name" value="TPR"/>
    <property type="match status" value="3"/>
</dbReference>
<dbReference type="InterPro" id="IPR050498">
    <property type="entry name" value="Ycf3"/>
</dbReference>
<dbReference type="Gene3D" id="3.40.50.2300">
    <property type="match status" value="1"/>
</dbReference>
<comment type="caution">
    <text evidence="3">Lacks conserved residue(s) required for the propagation of feature annotation.</text>
</comment>
<name>A0A8K1CT87_PYTOL</name>
<dbReference type="SUPFAM" id="SSF52172">
    <property type="entry name" value="CheY-like"/>
    <property type="match status" value="1"/>
</dbReference>
<evidence type="ECO:0000256" key="2">
    <source>
        <dbReference type="ARBA" id="ARBA00022803"/>
    </source>
</evidence>
<accession>A0A8K1CT87</accession>
<keyword evidence="7" id="KW-1185">Reference proteome</keyword>
<evidence type="ECO:0000313" key="7">
    <source>
        <dbReference type="Proteomes" id="UP000794436"/>
    </source>
</evidence>
<reference evidence="6" key="1">
    <citation type="submission" date="2019-03" db="EMBL/GenBank/DDBJ databases">
        <title>Long read genome sequence of the mycoparasitic Pythium oligandrum ATCC 38472 isolated from sugarbeet rhizosphere.</title>
        <authorList>
            <person name="Gaulin E."/>
        </authorList>
    </citation>
    <scope>NUCLEOTIDE SEQUENCE</scope>
    <source>
        <strain evidence="6">ATCC 38472_TT</strain>
    </source>
</reference>
<dbReference type="EMBL" id="SPLM01000002">
    <property type="protein sequence ID" value="TMW68352.1"/>
    <property type="molecule type" value="Genomic_DNA"/>
</dbReference>
<keyword evidence="1" id="KW-0677">Repeat</keyword>
<dbReference type="InterPro" id="IPR001789">
    <property type="entry name" value="Sig_transdc_resp-reg_receiver"/>
</dbReference>
<dbReference type="InterPro" id="IPR011990">
    <property type="entry name" value="TPR-like_helical_dom_sf"/>
</dbReference>
<gene>
    <name evidence="6" type="ORF">Poli38472_005820</name>
</gene>
<evidence type="ECO:0000259" key="5">
    <source>
        <dbReference type="PROSITE" id="PS50110"/>
    </source>
</evidence>
<dbReference type="PROSITE" id="PS50110">
    <property type="entry name" value="RESPONSE_REGULATORY"/>
    <property type="match status" value="1"/>
</dbReference>
<dbReference type="AlphaFoldDB" id="A0A8K1CT87"/>
<dbReference type="PANTHER" id="PTHR44858:SF1">
    <property type="entry name" value="UDP-N-ACETYLGLUCOSAMINE--PEPTIDE N-ACETYLGLUCOSAMINYLTRANSFERASE SPINDLY-RELATED"/>
    <property type="match status" value="1"/>
</dbReference>
<dbReference type="Proteomes" id="UP000794436">
    <property type="component" value="Unassembled WGS sequence"/>
</dbReference>